<dbReference type="Gene3D" id="1.10.357.10">
    <property type="entry name" value="Tetracycline Repressor, domain 2"/>
    <property type="match status" value="1"/>
</dbReference>
<keyword evidence="1 2" id="KW-0238">DNA-binding</keyword>
<name>A0A095TU89_9GAMM</name>
<dbReference type="PANTHER" id="PTHR30055">
    <property type="entry name" value="HTH-TYPE TRANSCRIPTIONAL REGULATOR RUTR"/>
    <property type="match status" value="1"/>
</dbReference>
<dbReference type="Proteomes" id="UP000029577">
    <property type="component" value="Unassembled WGS sequence"/>
</dbReference>
<dbReference type="InterPro" id="IPR050109">
    <property type="entry name" value="HTH-type_TetR-like_transc_reg"/>
</dbReference>
<dbReference type="InterPro" id="IPR036271">
    <property type="entry name" value="Tet_transcr_reg_TetR-rel_C_sf"/>
</dbReference>
<dbReference type="GO" id="GO:0000976">
    <property type="term" value="F:transcription cis-regulatory region binding"/>
    <property type="evidence" value="ECO:0007669"/>
    <property type="project" value="TreeGrafter"/>
</dbReference>
<comment type="caution">
    <text evidence="4">The sequence shown here is derived from an EMBL/GenBank/DDBJ whole genome shotgun (WGS) entry which is preliminary data.</text>
</comment>
<dbReference type="Gene3D" id="1.10.10.60">
    <property type="entry name" value="Homeodomain-like"/>
    <property type="match status" value="1"/>
</dbReference>
<keyword evidence="5" id="KW-1185">Reference proteome</keyword>
<gene>
    <name evidence="4" type="ORF">HA49_00585</name>
</gene>
<reference evidence="4" key="1">
    <citation type="submission" date="2014-12" db="EMBL/GenBank/DDBJ databases">
        <title>The draft genome of the Tatumella morbirosei type strain, LMG23360T isolated from pineapple rot.</title>
        <authorList>
            <person name="Smits T.H."/>
            <person name="Palmer M."/>
            <person name="Venter S.N."/>
            <person name="Duffy B."/>
            <person name="Steenkamp E.T."/>
            <person name="Chan W.Y."/>
            <person name="Coutinho T.A."/>
            <person name="Coetzee M.P."/>
            <person name="De Maayer P."/>
        </authorList>
    </citation>
    <scope>NUCLEOTIDE SEQUENCE [LARGE SCALE GENOMIC DNA]</scope>
    <source>
        <strain evidence="4">LMG 23360</strain>
    </source>
</reference>
<evidence type="ECO:0000256" key="1">
    <source>
        <dbReference type="ARBA" id="ARBA00023125"/>
    </source>
</evidence>
<dbReference type="EMBL" id="JPKR02000005">
    <property type="protein sequence ID" value="KGD80202.1"/>
    <property type="molecule type" value="Genomic_DNA"/>
</dbReference>
<dbReference type="SUPFAM" id="SSF48498">
    <property type="entry name" value="Tetracyclin repressor-like, C-terminal domain"/>
    <property type="match status" value="1"/>
</dbReference>
<organism evidence="4 5">
    <name type="scientific">Tatumella morbirosei</name>
    <dbReference type="NCBI Taxonomy" id="642227"/>
    <lineage>
        <taxon>Bacteria</taxon>
        <taxon>Pseudomonadati</taxon>
        <taxon>Pseudomonadota</taxon>
        <taxon>Gammaproteobacteria</taxon>
        <taxon>Enterobacterales</taxon>
        <taxon>Erwiniaceae</taxon>
        <taxon>Tatumella</taxon>
    </lineage>
</organism>
<feature type="DNA-binding region" description="H-T-H motif" evidence="2">
    <location>
        <begin position="35"/>
        <end position="54"/>
    </location>
</feature>
<accession>A0A095TU89</accession>
<dbReference type="eggNOG" id="COG1309">
    <property type="taxonomic scope" value="Bacteria"/>
</dbReference>
<dbReference type="PRINTS" id="PR00455">
    <property type="entry name" value="HTHTETR"/>
</dbReference>
<dbReference type="PROSITE" id="PS50977">
    <property type="entry name" value="HTH_TETR_2"/>
    <property type="match status" value="1"/>
</dbReference>
<dbReference type="SUPFAM" id="SSF46689">
    <property type="entry name" value="Homeodomain-like"/>
    <property type="match status" value="1"/>
</dbReference>
<sequence length="214" mass="23498">MQDQVVTAKPLTEKQLTVLQAASDVFLEHGFSAATTDMIQQRAGVSKATVYAFCTSKEALFSAVIEHQCAKMTQAVRNILPTSGDLEGTLKKLGLAYLGIIFSPKGLALYRVVMGECQRFPALGHIFWQSGPATIVKMVEEHLQNAVQAGDIALQRTGTHLAARQFVSLLRGESYNEYLTHPAAIPTDGQVERWVEQAVDTFLRAFRCSEKPTV</sequence>
<feature type="domain" description="HTH tetR-type" evidence="3">
    <location>
        <begin position="12"/>
        <end position="72"/>
    </location>
</feature>
<dbReference type="InterPro" id="IPR009057">
    <property type="entry name" value="Homeodomain-like_sf"/>
</dbReference>
<dbReference type="GO" id="GO:0003700">
    <property type="term" value="F:DNA-binding transcription factor activity"/>
    <property type="evidence" value="ECO:0007669"/>
    <property type="project" value="TreeGrafter"/>
</dbReference>
<dbReference type="OrthoDB" id="116240at2"/>
<evidence type="ECO:0000313" key="4">
    <source>
        <dbReference type="EMBL" id="KGD80202.1"/>
    </source>
</evidence>
<evidence type="ECO:0000256" key="2">
    <source>
        <dbReference type="PROSITE-ProRule" id="PRU00335"/>
    </source>
</evidence>
<dbReference type="PANTHER" id="PTHR30055:SF146">
    <property type="entry name" value="HTH-TYPE TRANSCRIPTIONAL DUAL REGULATOR CECR"/>
    <property type="match status" value="1"/>
</dbReference>
<dbReference type="Pfam" id="PF00440">
    <property type="entry name" value="TetR_N"/>
    <property type="match status" value="1"/>
</dbReference>
<dbReference type="InterPro" id="IPR039536">
    <property type="entry name" value="TetR_C_Proteobacteria"/>
</dbReference>
<evidence type="ECO:0000259" key="3">
    <source>
        <dbReference type="PROSITE" id="PS50977"/>
    </source>
</evidence>
<dbReference type="RefSeq" id="WP_038015547.1">
    <property type="nucleotide sequence ID" value="NZ_JPKR02000005.1"/>
</dbReference>
<dbReference type="AlphaFoldDB" id="A0A095TU89"/>
<dbReference type="InterPro" id="IPR001647">
    <property type="entry name" value="HTH_TetR"/>
</dbReference>
<protein>
    <submittedName>
        <fullName evidence="4">TetR family transcriptional regulator</fullName>
    </submittedName>
</protein>
<evidence type="ECO:0000313" key="5">
    <source>
        <dbReference type="Proteomes" id="UP000029577"/>
    </source>
</evidence>
<dbReference type="STRING" id="642227.HA49_00585"/>
<dbReference type="Pfam" id="PF14246">
    <property type="entry name" value="TetR_C_7"/>
    <property type="match status" value="1"/>
</dbReference>
<proteinExistence type="predicted"/>